<dbReference type="InterPro" id="IPR036927">
    <property type="entry name" value="Cyt_c_oxase-like_su1_sf"/>
</dbReference>
<evidence type="ECO:0008006" key="4">
    <source>
        <dbReference type="Google" id="ProtNLM"/>
    </source>
</evidence>
<reference evidence="2" key="1">
    <citation type="submission" date="2020-02" db="EMBL/GenBank/DDBJ databases">
        <title>Draft genome sequence of Candidatus Afipia apatlaquensis IBT-C3, a potential strain for decolorization of textile dyes.</title>
        <authorList>
            <person name="Sanchez-Reyes A."/>
            <person name="Breton-Deval L."/>
            <person name="Mangelson H."/>
            <person name="Sanchez-Flores A."/>
        </authorList>
    </citation>
    <scope>NUCLEOTIDE SEQUENCE [LARGE SCALE GENOMIC DNA]</scope>
    <source>
        <strain evidence="2">IBT-C3</strain>
    </source>
</reference>
<feature type="transmembrane region" description="Helical" evidence="1">
    <location>
        <begin position="67"/>
        <end position="91"/>
    </location>
</feature>
<dbReference type="SUPFAM" id="SSF81442">
    <property type="entry name" value="Cytochrome c oxidase subunit I-like"/>
    <property type="match status" value="1"/>
</dbReference>
<feature type="transmembrane region" description="Helical" evidence="1">
    <location>
        <begin position="36"/>
        <end position="55"/>
    </location>
</feature>
<dbReference type="Proteomes" id="UP000480266">
    <property type="component" value="Unassembled WGS sequence"/>
</dbReference>
<gene>
    <name evidence="2" type="ORF">G4V63_09365</name>
</gene>
<comment type="caution">
    <text evidence="2">The sequence shown here is derived from an EMBL/GenBank/DDBJ whole genome shotgun (WGS) entry which is preliminary data.</text>
</comment>
<feature type="transmembrane region" description="Helical" evidence="1">
    <location>
        <begin position="97"/>
        <end position="118"/>
    </location>
</feature>
<organism evidence="2 3">
    <name type="scientific">Candidatus Afipia apatlaquensis</name>
    <dbReference type="NCBI Taxonomy" id="2712852"/>
    <lineage>
        <taxon>Bacteria</taxon>
        <taxon>Pseudomonadati</taxon>
        <taxon>Pseudomonadota</taxon>
        <taxon>Alphaproteobacteria</taxon>
        <taxon>Hyphomicrobiales</taxon>
        <taxon>Nitrobacteraceae</taxon>
        <taxon>Afipia</taxon>
    </lineage>
</organism>
<keyword evidence="1" id="KW-1133">Transmembrane helix</keyword>
<evidence type="ECO:0000313" key="3">
    <source>
        <dbReference type="Proteomes" id="UP000480266"/>
    </source>
</evidence>
<sequence>MKASSLSFFAAVIAVLVGMSWGIVMAVSQDHSAMPAHAHLNLLGWVSLFLFGIFYRLHPALDVSRIALMQVWIWIVGTIALTVGVAMLHAGNKAGEPYAGIGSFVLLGDMLLFGWLVVRNELHTAATPR</sequence>
<evidence type="ECO:0000313" key="2">
    <source>
        <dbReference type="EMBL" id="NGX95413.1"/>
    </source>
</evidence>
<protein>
    <recommendedName>
        <fullName evidence="4">Cbb3-type cytochrome c oxidase subunit I</fullName>
    </recommendedName>
</protein>
<proteinExistence type="predicted"/>
<keyword evidence="1" id="KW-0812">Transmembrane</keyword>
<dbReference type="AlphaFoldDB" id="A0A7C9VLV7"/>
<name>A0A7C9VLV7_9BRAD</name>
<accession>A0A7C9VLV7</accession>
<keyword evidence="3" id="KW-1185">Reference proteome</keyword>
<dbReference type="EMBL" id="JAAMRR010000488">
    <property type="protein sequence ID" value="NGX95413.1"/>
    <property type="molecule type" value="Genomic_DNA"/>
</dbReference>
<keyword evidence="1" id="KW-0472">Membrane</keyword>
<dbReference type="Gene3D" id="1.20.210.10">
    <property type="entry name" value="Cytochrome c oxidase-like, subunit I domain"/>
    <property type="match status" value="1"/>
</dbReference>
<evidence type="ECO:0000256" key="1">
    <source>
        <dbReference type="SAM" id="Phobius"/>
    </source>
</evidence>